<dbReference type="InterPro" id="IPR035965">
    <property type="entry name" value="PAS-like_dom_sf"/>
</dbReference>
<dbReference type="InterPro" id="IPR029016">
    <property type="entry name" value="GAF-like_dom_sf"/>
</dbReference>
<dbReference type="PROSITE" id="PS50113">
    <property type="entry name" value="PAC"/>
    <property type="match status" value="1"/>
</dbReference>
<feature type="coiled-coil region" evidence="2">
    <location>
        <begin position="302"/>
        <end position="329"/>
    </location>
</feature>
<dbReference type="InterPro" id="IPR052016">
    <property type="entry name" value="Bact_Sigma-Reg"/>
</dbReference>
<evidence type="ECO:0000259" key="3">
    <source>
        <dbReference type="PROSITE" id="PS50113"/>
    </source>
</evidence>
<protein>
    <recommendedName>
        <fullName evidence="3">PAC domain-containing protein</fullName>
    </recommendedName>
</protein>
<dbReference type="PANTHER" id="PTHR43156">
    <property type="entry name" value="STAGE II SPORULATION PROTEIN E-RELATED"/>
    <property type="match status" value="1"/>
</dbReference>
<dbReference type="Pfam" id="PF01590">
    <property type="entry name" value="GAF"/>
    <property type="match status" value="1"/>
</dbReference>
<keyword evidence="1" id="KW-0378">Hydrolase</keyword>
<dbReference type="SMART" id="SM00091">
    <property type="entry name" value="PAS"/>
    <property type="match status" value="1"/>
</dbReference>
<dbReference type="PANTHER" id="PTHR43156:SF2">
    <property type="entry name" value="STAGE II SPORULATION PROTEIN E"/>
    <property type="match status" value="1"/>
</dbReference>
<dbReference type="CDD" id="cd00130">
    <property type="entry name" value="PAS"/>
    <property type="match status" value="1"/>
</dbReference>
<dbReference type="InterPro" id="IPR003018">
    <property type="entry name" value="GAF"/>
</dbReference>
<sequence>MAGREEESVIRSICDNLDVAIHIVGRDMKIIYANKYWDKLTRGNLQSANMVGKSLYELFPFLLERGVDQEYKQVFETGNPLITEEATEYQGELIHTRTKKLPIKDAHGNVQYVITVIQDITEDAQLRETLHRKLSEISTVLEIDRLLIITPDVDRVVKLATSRVHELLNADRTVFSLFDKSTNVIKPVAVEGLYKRQILALTLKPGDGFTGKVILSRKGAILNDAHLSDIAMEVPDTPPVVESLLCVPLIFKDEVLGALTISRMGEGKHFTDDDLNFCEIIAAQVAIALQNARLHGQLKQLVDERTKELQAAYDNLKALERERREYVSKIMAEVTPTLNIIRDCVSTLLVDKAARQHYDKILNRIRDKLDILAKTINKLTKAEGINK</sequence>
<evidence type="ECO:0000313" key="5">
    <source>
        <dbReference type="Proteomes" id="UP000216312"/>
    </source>
</evidence>
<dbReference type="InterPro" id="IPR000700">
    <property type="entry name" value="PAS-assoc_C"/>
</dbReference>
<evidence type="ECO:0000313" key="4">
    <source>
        <dbReference type="EMBL" id="OYV03414.1"/>
    </source>
</evidence>
<dbReference type="Gene3D" id="3.30.450.20">
    <property type="entry name" value="PAS domain"/>
    <property type="match status" value="1"/>
</dbReference>
<evidence type="ECO:0000256" key="2">
    <source>
        <dbReference type="SAM" id="Coils"/>
    </source>
</evidence>
<evidence type="ECO:0000256" key="1">
    <source>
        <dbReference type="ARBA" id="ARBA00022801"/>
    </source>
</evidence>
<dbReference type="NCBIfam" id="TIGR00229">
    <property type="entry name" value="sensory_box"/>
    <property type="match status" value="1"/>
</dbReference>
<organism evidence="4 5">
    <name type="scientific">candidate division WOR-3 bacterium 4484_18</name>
    <dbReference type="NCBI Taxonomy" id="2020626"/>
    <lineage>
        <taxon>Bacteria</taxon>
        <taxon>Bacteria division WOR-3</taxon>
    </lineage>
</organism>
<dbReference type="InterPro" id="IPR013656">
    <property type="entry name" value="PAS_4"/>
</dbReference>
<feature type="domain" description="PAC" evidence="3">
    <location>
        <begin position="76"/>
        <end position="132"/>
    </location>
</feature>
<dbReference type="GO" id="GO:0016791">
    <property type="term" value="F:phosphatase activity"/>
    <property type="evidence" value="ECO:0007669"/>
    <property type="project" value="TreeGrafter"/>
</dbReference>
<dbReference type="Proteomes" id="UP000216312">
    <property type="component" value="Unassembled WGS sequence"/>
</dbReference>
<dbReference type="Gene3D" id="3.30.450.40">
    <property type="match status" value="1"/>
</dbReference>
<dbReference type="SUPFAM" id="SSF55781">
    <property type="entry name" value="GAF domain-like"/>
    <property type="match status" value="1"/>
</dbReference>
<dbReference type="SMART" id="SM00065">
    <property type="entry name" value="GAF"/>
    <property type="match status" value="1"/>
</dbReference>
<name>A0A257LUW9_UNCW3</name>
<reference evidence="5" key="1">
    <citation type="submission" date="2017-07" db="EMBL/GenBank/DDBJ databases">
        <title>Novel pathways for hydrocarbon cycling and metabolic interdependencies in hydrothermal sediment communities.</title>
        <authorList>
            <person name="Dombrowski N."/>
            <person name="Seitz K."/>
            <person name="Teske A."/>
            <person name="Baker B."/>
        </authorList>
    </citation>
    <scope>NUCLEOTIDE SEQUENCE [LARGE SCALE GENOMIC DNA]</scope>
</reference>
<comment type="caution">
    <text evidence="4">The sequence shown here is derived from an EMBL/GenBank/DDBJ whole genome shotgun (WGS) entry which is preliminary data.</text>
</comment>
<proteinExistence type="predicted"/>
<keyword evidence="2" id="KW-0175">Coiled coil</keyword>
<dbReference type="AlphaFoldDB" id="A0A257LUW9"/>
<accession>A0A257LUW9</accession>
<dbReference type="EMBL" id="NMUJ01000007">
    <property type="protein sequence ID" value="OYV03414.1"/>
    <property type="molecule type" value="Genomic_DNA"/>
</dbReference>
<gene>
    <name evidence="4" type="ORF">CGW93_01205</name>
</gene>
<dbReference type="InterPro" id="IPR000014">
    <property type="entry name" value="PAS"/>
</dbReference>
<dbReference type="SUPFAM" id="SSF55785">
    <property type="entry name" value="PYP-like sensor domain (PAS domain)"/>
    <property type="match status" value="1"/>
</dbReference>
<dbReference type="Pfam" id="PF08448">
    <property type="entry name" value="PAS_4"/>
    <property type="match status" value="1"/>
</dbReference>